<dbReference type="InterPro" id="IPR044822">
    <property type="entry name" value="Myb_DNA-bind_4"/>
</dbReference>
<evidence type="ECO:0000256" key="2">
    <source>
        <dbReference type="ARBA" id="ARBA00023015"/>
    </source>
</evidence>
<dbReference type="GO" id="GO:0006355">
    <property type="term" value="P:regulation of DNA-templated transcription"/>
    <property type="evidence" value="ECO:0007669"/>
    <property type="project" value="UniProtKB-ARBA"/>
</dbReference>
<comment type="subcellular location">
    <subcellularLocation>
        <location evidence="1">Nucleus</location>
    </subcellularLocation>
</comment>
<dbReference type="InterPro" id="IPR058943">
    <property type="entry name" value="GT-1/4_C"/>
</dbReference>
<keyword evidence="5" id="KW-0539">Nucleus</keyword>
<dbReference type="AlphaFoldDB" id="A0ABD1ICN2"/>
<organism evidence="8 9">
    <name type="scientific">Salvia divinorum</name>
    <name type="common">Maria pastora</name>
    <name type="synonym">Diviner's sage</name>
    <dbReference type="NCBI Taxonomy" id="28513"/>
    <lineage>
        <taxon>Eukaryota</taxon>
        <taxon>Viridiplantae</taxon>
        <taxon>Streptophyta</taxon>
        <taxon>Embryophyta</taxon>
        <taxon>Tracheophyta</taxon>
        <taxon>Spermatophyta</taxon>
        <taxon>Magnoliopsida</taxon>
        <taxon>eudicotyledons</taxon>
        <taxon>Gunneridae</taxon>
        <taxon>Pentapetalae</taxon>
        <taxon>asterids</taxon>
        <taxon>lamiids</taxon>
        <taxon>Lamiales</taxon>
        <taxon>Lamiaceae</taxon>
        <taxon>Nepetoideae</taxon>
        <taxon>Mentheae</taxon>
        <taxon>Salviinae</taxon>
        <taxon>Salvia</taxon>
        <taxon>Salvia subgen. Calosphace</taxon>
    </lineage>
</organism>
<feature type="region of interest" description="Disordered" evidence="6">
    <location>
        <begin position="1"/>
        <end position="35"/>
    </location>
</feature>
<evidence type="ECO:0000256" key="1">
    <source>
        <dbReference type="ARBA" id="ARBA00004123"/>
    </source>
</evidence>
<dbReference type="PANTHER" id="PTHR21654:SF84">
    <property type="entry name" value="SI:DKEY-66I24.7"/>
    <property type="match status" value="1"/>
</dbReference>
<keyword evidence="2" id="KW-0805">Transcription regulation</keyword>
<comment type="caution">
    <text evidence="8">The sequence shown here is derived from an EMBL/GenBank/DDBJ whole genome shotgun (WGS) entry which is preliminary data.</text>
</comment>
<evidence type="ECO:0000313" key="9">
    <source>
        <dbReference type="Proteomes" id="UP001567538"/>
    </source>
</evidence>
<dbReference type="GO" id="GO:0003677">
    <property type="term" value="F:DNA binding"/>
    <property type="evidence" value="ECO:0007669"/>
    <property type="project" value="UniProtKB-KW"/>
</dbReference>
<proteinExistence type="predicted"/>
<dbReference type="PROSITE" id="PS50090">
    <property type="entry name" value="MYB_LIKE"/>
    <property type="match status" value="1"/>
</dbReference>
<name>A0ABD1ICN2_SALDI</name>
<evidence type="ECO:0000256" key="3">
    <source>
        <dbReference type="ARBA" id="ARBA00023125"/>
    </source>
</evidence>
<feature type="domain" description="Myb-like" evidence="7">
    <location>
        <begin position="27"/>
        <end position="91"/>
    </location>
</feature>
<keyword evidence="4" id="KW-0804">Transcription</keyword>
<dbReference type="Proteomes" id="UP001567538">
    <property type="component" value="Unassembled WGS sequence"/>
</dbReference>
<evidence type="ECO:0000259" key="7">
    <source>
        <dbReference type="PROSITE" id="PS50090"/>
    </source>
</evidence>
<evidence type="ECO:0000256" key="6">
    <source>
        <dbReference type="SAM" id="MobiDB-lite"/>
    </source>
</evidence>
<keyword evidence="9" id="KW-1185">Reference proteome</keyword>
<feature type="region of interest" description="Disordered" evidence="6">
    <location>
        <begin position="123"/>
        <end position="163"/>
    </location>
</feature>
<feature type="compositionally biased region" description="Low complexity" evidence="6">
    <location>
        <begin position="133"/>
        <end position="143"/>
    </location>
</feature>
<dbReference type="Gene3D" id="1.10.10.60">
    <property type="entry name" value="Homeodomain-like"/>
    <property type="match status" value="1"/>
</dbReference>
<gene>
    <name evidence="8" type="ORF">AAHA92_07493</name>
</gene>
<evidence type="ECO:0000313" key="8">
    <source>
        <dbReference type="EMBL" id="KAL1565253.1"/>
    </source>
</evidence>
<reference evidence="8 9" key="1">
    <citation type="submission" date="2024-06" db="EMBL/GenBank/DDBJ databases">
        <title>A chromosome level genome sequence of Diviner's sage (Salvia divinorum).</title>
        <authorList>
            <person name="Ford S.A."/>
            <person name="Ro D.-K."/>
            <person name="Ness R.W."/>
            <person name="Phillips M.A."/>
        </authorList>
    </citation>
    <scope>NUCLEOTIDE SEQUENCE [LARGE SCALE GENOMIC DNA]</scope>
    <source>
        <strain evidence="8">SAF-2024a</strain>
        <tissue evidence="8">Leaf</tissue>
    </source>
</reference>
<dbReference type="EMBL" id="JBEAFC010000003">
    <property type="protein sequence ID" value="KAL1565253.1"/>
    <property type="molecule type" value="Genomic_DNA"/>
</dbReference>
<dbReference type="InterPro" id="IPR001005">
    <property type="entry name" value="SANT/Myb"/>
</dbReference>
<accession>A0ABD1ICN2</accession>
<dbReference type="PANTHER" id="PTHR21654">
    <property type="entry name" value="FI21293P1"/>
    <property type="match status" value="1"/>
</dbReference>
<keyword evidence="3" id="KW-0238">DNA-binding</keyword>
<evidence type="ECO:0000256" key="4">
    <source>
        <dbReference type="ARBA" id="ARBA00023163"/>
    </source>
</evidence>
<evidence type="ECO:0000256" key="5">
    <source>
        <dbReference type="ARBA" id="ARBA00023242"/>
    </source>
</evidence>
<feature type="compositionally biased region" description="Gly residues" evidence="6">
    <location>
        <begin position="1"/>
        <end position="10"/>
    </location>
</feature>
<dbReference type="Pfam" id="PF13837">
    <property type="entry name" value="Myb_DNA-bind_4"/>
    <property type="match status" value="1"/>
</dbReference>
<dbReference type="CDD" id="cd12203">
    <property type="entry name" value="GT1"/>
    <property type="match status" value="1"/>
</dbReference>
<dbReference type="GO" id="GO:0005634">
    <property type="term" value="C:nucleus"/>
    <property type="evidence" value="ECO:0007669"/>
    <property type="project" value="UniProtKB-SubCell"/>
</dbReference>
<dbReference type="Pfam" id="PF26214">
    <property type="entry name" value="Ubiquitin_GT-1"/>
    <property type="match status" value="2"/>
</dbReference>
<sequence length="344" mass="38935">MIPQTSGGGDDPAKQSSPRSAAVPPPAPRKRAETWGQEETRVLISLRKEIDFMFSTSKFNQHLWDYIQTKMRERGFDRSSGMCMDKWRNLLKLYRRVKQDKNPDADGSDKMNFYSDIDEIMMARDGNGRNSPGSSDSGAASDSEFMQSSGEKGMTDTGGSKLNSERHMDLEEHPLSTITEADEVNVSPRNWRETTPGNGEKRKTYCGRVITVKMGECTKRIGIDGTGDAIKETIKSAFGLRTKRAFWLEDEDNVVRALGRDMPLGKYTLHVDAGLMIRVCWPEHLPVHTEEKTFYTDDDFRQFLSQRSWTCLRENNGYRHIDSMEELCAGAVYRGVSSTESVLL</sequence>
<protein>
    <submittedName>
        <fullName evidence="8">Trihelix transcription factor GT-1-like isoform X2</fullName>
    </submittedName>
</protein>